<feature type="region of interest" description="Disordered" evidence="1">
    <location>
        <begin position="61"/>
        <end position="83"/>
    </location>
</feature>
<proteinExistence type="predicted"/>
<keyword evidence="3" id="KW-1185">Reference proteome</keyword>
<dbReference type="EMBL" id="JRHO01000014">
    <property type="protein sequence ID" value="KGK98336.1"/>
    <property type="molecule type" value="Genomic_DNA"/>
</dbReference>
<gene>
    <name evidence="2" type="ORF">LI82_11515</name>
</gene>
<organism evidence="2 3">
    <name type="scientific">Methanococcoides methylutens</name>
    <dbReference type="NCBI Taxonomy" id="2226"/>
    <lineage>
        <taxon>Archaea</taxon>
        <taxon>Methanobacteriati</taxon>
        <taxon>Methanobacteriota</taxon>
        <taxon>Stenosarchaea group</taxon>
        <taxon>Methanomicrobia</taxon>
        <taxon>Methanosarcinales</taxon>
        <taxon>Methanosarcinaceae</taxon>
        <taxon>Methanococcoides</taxon>
    </lineage>
</organism>
<sequence length="83" mass="10055">MFFYYQSEDRHLFNHNIKSVIQIIGLPILINHVIKKDSVKYFHILTYFQVPRQTLLLLHPRKQGDSRKAARNHINRQPNEMRK</sequence>
<dbReference type="Proteomes" id="UP000029859">
    <property type="component" value="Unassembled WGS sequence"/>
</dbReference>
<comment type="caution">
    <text evidence="2">The sequence shown here is derived from an EMBL/GenBank/DDBJ whole genome shotgun (WGS) entry which is preliminary data.</text>
</comment>
<evidence type="ECO:0000313" key="3">
    <source>
        <dbReference type="Proteomes" id="UP000029859"/>
    </source>
</evidence>
<evidence type="ECO:0000313" key="2">
    <source>
        <dbReference type="EMBL" id="KGK98336.1"/>
    </source>
</evidence>
<accession>A0A099T271</accession>
<reference evidence="2 3" key="1">
    <citation type="submission" date="2014-09" db="EMBL/GenBank/DDBJ databases">
        <title>Draft genome sequence of an obligately methylotrophic methanogen, Methanococcoides methylutens, isolated from marine sediment.</title>
        <authorList>
            <person name="Guan Y."/>
            <person name="Ngugi D.K."/>
            <person name="Blom J."/>
            <person name="Ali S."/>
            <person name="Ferry J.G."/>
            <person name="Stingl U."/>
        </authorList>
    </citation>
    <scope>NUCLEOTIDE SEQUENCE [LARGE SCALE GENOMIC DNA]</scope>
    <source>
        <strain evidence="2 3">DSM 2657</strain>
    </source>
</reference>
<dbReference type="AlphaFoldDB" id="A0A099T271"/>
<protein>
    <submittedName>
        <fullName evidence="2">Uncharacterized protein</fullName>
    </submittedName>
</protein>
<evidence type="ECO:0000256" key="1">
    <source>
        <dbReference type="SAM" id="MobiDB-lite"/>
    </source>
</evidence>
<name>A0A099T271_METMT</name>